<accession>A0A146G0J3</accession>
<keyword evidence="1" id="KW-0472">Membrane</keyword>
<feature type="transmembrane region" description="Helical" evidence="1">
    <location>
        <begin position="76"/>
        <end position="97"/>
    </location>
</feature>
<dbReference type="EMBL" id="BCWF01000043">
    <property type="protein sequence ID" value="GAT31390.1"/>
    <property type="molecule type" value="Genomic_DNA"/>
</dbReference>
<evidence type="ECO:0000313" key="2">
    <source>
        <dbReference type="EMBL" id="GAT31390.1"/>
    </source>
</evidence>
<reference evidence="2 3" key="1">
    <citation type="journal article" date="2016" name="DNA Res.">
        <title>Genome sequence of Aspergillus luchuensis NBRC 4314.</title>
        <authorList>
            <person name="Yamada O."/>
            <person name="Machida M."/>
            <person name="Hosoyama A."/>
            <person name="Goto M."/>
            <person name="Takahashi T."/>
            <person name="Futagami T."/>
            <person name="Yamagata Y."/>
            <person name="Takeuchi M."/>
            <person name="Kobayashi T."/>
            <person name="Koike H."/>
            <person name="Abe K."/>
            <person name="Asai K."/>
            <person name="Arita M."/>
            <person name="Fujita N."/>
            <person name="Fukuda K."/>
            <person name="Higa K."/>
            <person name="Horikawa H."/>
            <person name="Ishikawa T."/>
            <person name="Jinno K."/>
            <person name="Kato Y."/>
            <person name="Kirimura K."/>
            <person name="Mizutani O."/>
            <person name="Nakasone K."/>
            <person name="Sano M."/>
            <person name="Shiraishi Y."/>
            <person name="Tsukahara M."/>
            <person name="Gomi K."/>
        </authorList>
    </citation>
    <scope>NUCLEOTIDE SEQUENCE [LARGE SCALE GENOMIC DNA]</scope>
    <source>
        <strain evidence="2 3">RIB 2604</strain>
    </source>
</reference>
<reference evidence="3" key="2">
    <citation type="submission" date="2016-02" db="EMBL/GenBank/DDBJ databases">
        <title>Genome sequencing of Aspergillus luchuensis NBRC 4314.</title>
        <authorList>
            <person name="Yamada O."/>
        </authorList>
    </citation>
    <scope>NUCLEOTIDE SEQUENCE [LARGE SCALE GENOMIC DNA]</scope>
    <source>
        <strain evidence="3">RIB 2604</strain>
    </source>
</reference>
<proteinExistence type="predicted"/>
<sequence length="108" mass="12377">MALVYNSHYREILFARFKAEDLRARLCRRKFSSLYLYTFYNQVSIMVPVDLFYPSVSYTGTIHKLAAYPPDSAGDFSAQFAVLAWTSAGVTTLAVRFDSEPPGLRFRF</sequence>
<dbReference type="Proteomes" id="UP000075230">
    <property type="component" value="Unassembled WGS sequence"/>
</dbReference>
<name>A0A146G0J3_ASPKA</name>
<evidence type="ECO:0000256" key="1">
    <source>
        <dbReference type="SAM" id="Phobius"/>
    </source>
</evidence>
<gene>
    <name evidence="2" type="ORF">RIB2604_04400100</name>
</gene>
<dbReference type="AlphaFoldDB" id="A0A146G0J3"/>
<feature type="transmembrane region" description="Helical" evidence="1">
    <location>
        <begin position="34"/>
        <end position="56"/>
    </location>
</feature>
<protein>
    <submittedName>
        <fullName evidence="2">ABC transporter family protein</fullName>
    </submittedName>
</protein>
<organism evidence="2 3">
    <name type="scientific">Aspergillus kawachii</name>
    <name type="common">White koji mold</name>
    <name type="synonym">Aspergillus awamori var. kawachi</name>
    <dbReference type="NCBI Taxonomy" id="1069201"/>
    <lineage>
        <taxon>Eukaryota</taxon>
        <taxon>Fungi</taxon>
        <taxon>Dikarya</taxon>
        <taxon>Ascomycota</taxon>
        <taxon>Pezizomycotina</taxon>
        <taxon>Eurotiomycetes</taxon>
        <taxon>Eurotiomycetidae</taxon>
        <taxon>Eurotiales</taxon>
        <taxon>Aspergillaceae</taxon>
        <taxon>Aspergillus</taxon>
        <taxon>Aspergillus subgen. Circumdati</taxon>
    </lineage>
</organism>
<comment type="caution">
    <text evidence="2">The sequence shown here is derived from an EMBL/GenBank/DDBJ whole genome shotgun (WGS) entry which is preliminary data.</text>
</comment>
<keyword evidence="1" id="KW-1133">Transmembrane helix</keyword>
<evidence type="ECO:0000313" key="3">
    <source>
        <dbReference type="Proteomes" id="UP000075230"/>
    </source>
</evidence>
<keyword evidence="1" id="KW-0812">Transmembrane</keyword>